<accession>A0ABD5Q0T3</accession>
<keyword evidence="5" id="KW-1185">Reference proteome</keyword>
<dbReference type="PANTHER" id="PTHR30483:SF6">
    <property type="entry name" value="PERIPLASMIC BINDING PROTEIN OF ABC TRANSPORTER FOR NATURAL AMINO ACIDS"/>
    <property type="match status" value="1"/>
</dbReference>
<dbReference type="EMBL" id="JBHSHT010000001">
    <property type="protein sequence ID" value="MFC4823684.1"/>
    <property type="molecule type" value="Genomic_DNA"/>
</dbReference>
<organism evidence="4 5">
    <name type="scientific">Halorussus aquaticus</name>
    <dbReference type="NCBI Taxonomy" id="2953748"/>
    <lineage>
        <taxon>Archaea</taxon>
        <taxon>Methanobacteriati</taxon>
        <taxon>Methanobacteriota</taxon>
        <taxon>Stenosarchaea group</taxon>
        <taxon>Halobacteria</taxon>
        <taxon>Halobacteriales</taxon>
        <taxon>Haladaptataceae</taxon>
        <taxon>Halorussus</taxon>
    </lineage>
</organism>
<dbReference type="SUPFAM" id="SSF53822">
    <property type="entry name" value="Periplasmic binding protein-like I"/>
    <property type="match status" value="1"/>
</dbReference>
<feature type="domain" description="Leucine-binding protein" evidence="3">
    <location>
        <begin position="56"/>
        <end position="392"/>
    </location>
</feature>
<dbReference type="InterPro" id="IPR051010">
    <property type="entry name" value="BCAA_transport"/>
</dbReference>
<dbReference type="GeneID" id="73047320"/>
<proteinExistence type="predicted"/>
<dbReference type="CDD" id="cd19989">
    <property type="entry name" value="PBP1_SBP-like"/>
    <property type="match status" value="1"/>
</dbReference>
<gene>
    <name evidence="4" type="ORF">ACFO9K_05375</name>
</gene>
<feature type="region of interest" description="Disordered" evidence="2">
    <location>
        <begin position="1"/>
        <end position="24"/>
    </location>
</feature>
<dbReference type="Gene3D" id="3.40.50.2300">
    <property type="match status" value="2"/>
</dbReference>
<evidence type="ECO:0000313" key="5">
    <source>
        <dbReference type="Proteomes" id="UP001595945"/>
    </source>
</evidence>
<name>A0ABD5Q0T3_9EURY</name>
<evidence type="ECO:0000259" key="3">
    <source>
        <dbReference type="Pfam" id="PF13458"/>
    </source>
</evidence>
<dbReference type="InterPro" id="IPR028082">
    <property type="entry name" value="Peripla_BP_I"/>
</dbReference>
<evidence type="ECO:0000256" key="2">
    <source>
        <dbReference type="SAM" id="MobiDB-lite"/>
    </source>
</evidence>
<protein>
    <submittedName>
        <fullName evidence="4">ABC transporter substrate-binding protein</fullName>
    </submittedName>
</protein>
<dbReference type="AlphaFoldDB" id="A0ABD5Q0T3"/>
<evidence type="ECO:0000313" key="4">
    <source>
        <dbReference type="EMBL" id="MFC4823684.1"/>
    </source>
</evidence>
<dbReference type="RefSeq" id="WP_256568009.1">
    <property type="nucleotide sequence ID" value="NZ_CP100401.1"/>
</dbReference>
<evidence type="ECO:0000256" key="1">
    <source>
        <dbReference type="ARBA" id="ARBA00022729"/>
    </source>
</evidence>
<dbReference type="InterPro" id="IPR028081">
    <property type="entry name" value="Leu-bd"/>
</dbReference>
<sequence length="426" mass="45183">MGHESSQHGRGRTTEQGGDGRTSRRNVLRLAGIAGTGALAGCIGGAGLGGGQNIDTVTYGVLSPMTGPYGGLAEGQRNGAKLAVQHVNESDQFSFEMEAVYEDTEADTATGRQVAQKVVQQDDAQFLMGAISSSTALALNSFAANEEVVYNPGAAAMNITGAKCNEWVFRAETHTAQIAEAVAPWTANNVGTSVWFHIADYAYGQSVRREWKSRMSEASDEFTEVGVSRSQLGASNYGSYVSQISNSEADVAVLGMTGGDLINFTKQAANQGLKQDVELVSPTMTFQVVRNALGPAAYGTYGGVRYNAQVETGDNQEFVSAYRDAYGSTPDSFARVAYDSIRMTAHGIEEAGTNDPEAVKDTLPGLEVPSVFGPNEFRQCDHQATNPVWAGENVQPDSGDAARVALRKKVEGQNAIPSCEQTNCDL</sequence>
<reference evidence="4 5" key="1">
    <citation type="journal article" date="2019" name="Int. J. Syst. Evol. Microbiol.">
        <title>The Global Catalogue of Microorganisms (GCM) 10K type strain sequencing project: providing services to taxonomists for standard genome sequencing and annotation.</title>
        <authorList>
            <consortium name="The Broad Institute Genomics Platform"/>
            <consortium name="The Broad Institute Genome Sequencing Center for Infectious Disease"/>
            <person name="Wu L."/>
            <person name="Ma J."/>
        </authorList>
    </citation>
    <scope>NUCLEOTIDE SEQUENCE [LARGE SCALE GENOMIC DNA]</scope>
    <source>
        <strain evidence="4 5">XZYJ18</strain>
    </source>
</reference>
<comment type="caution">
    <text evidence="4">The sequence shown here is derived from an EMBL/GenBank/DDBJ whole genome shotgun (WGS) entry which is preliminary data.</text>
</comment>
<dbReference type="PANTHER" id="PTHR30483">
    <property type="entry name" value="LEUCINE-SPECIFIC-BINDING PROTEIN"/>
    <property type="match status" value="1"/>
</dbReference>
<dbReference type="Proteomes" id="UP001595945">
    <property type="component" value="Unassembled WGS sequence"/>
</dbReference>
<dbReference type="Pfam" id="PF13458">
    <property type="entry name" value="Peripla_BP_6"/>
    <property type="match status" value="1"/>
</dbReference>
<keyword evidence="1" id="KW-0732">Signal</keyword>